<dbReference type="EMBL" id="CP021361">
    <property type="protein sequence ID" value="ART53125.1"/>
    <property type="molecule type" value="Genomic_DNA"/>
</dbReference>
<reference evidence="1 2" key="1">
    <citation type="submission" date="2017-05" db="EMBL/GenBank/DDBJ databases">
        <title>Polyphasic characterization of four soil-derived phenanthrene-degrading Acidovorax strains and proposal of Acidovorax phenanthrenivorans sp. nov.</title>
        <authorList>
            <person name="Singleton D.R."/>
            <person name="Lee J."/>
            <person name="Dickey A.N."/>
            <person name="Stroud A."/>
            <person name="Scholl E.H."/>
            <person name="Wright F.A."/>
            <person name="Aitken M.D."/>
        </authorList>
    </citation>
    <scope>NUCLEOTIDE SEQUENCE [LARGE SCALE GENOMIC DNA]</scope>
    <source>
        <strain evidence="1">NA3</strain>
    </source>
</reference>
<evidence type="ECO:0008006" key="3">
    <source>
        <dbReference type="Google" id="ProtNLM"/>
    </source>
</evidence>
<name>A0A240U5K1_9BURK</name>
<organism evidence="1 2">
    <name type="scientific">Acidovorax carolinensis</name>
    <dbReference type="NCBI Taxonomy" id="553814"/>
    <lineage>
        <taxon>Bacteria</taxon>
        <taxon>Pseudomonadati</taxon>
        <taxon>Pseudomonadota</taxon>
        <taxon>Betaproteobacteria</taxon>
        <taxon>Burkholderiales</taxon>
        <taxon>Comamonadaceae</taxon>
        <taxon>Acidovorax</taxon>
    </lineage>
</organism>
<protein>
    <recommendedName>
        <fullName evidence="3">HPr-rel-A system PqqD family protein</fullName>
    </recommendedName>
</protein>
<dbReference type="AlphaFoldDB" id="A0A240U5K1"/>
<evidence type="ECO:0000313" key="2">
    <source>
        <dbReference type="Proteomes" id="UP000194432"/>
    </source>
</evidence>
<proteinExistence type="predicted"/>
<dbReference type="NCBIfam" id="TIGR04353">
    <property type="entry name" value="PqqD_rel_X"/>
    <property type="match status" value="1"/>
</dbReference>
<dbReference type="KEGG" id="acin:CBP34_17690"/>
<evidence type="ECO:0000313" key="1">
    <source>
        <dbReference type="EMBL" id="ART53125.1"/>
    </source>
</evidence>
<dbReference type="Proteomes" id="UP000194432">
    <property type="component" value="Chromosome 1"/>
</dbReference>
<dbReference type="RefSeq" id="WP_094098783.1">
    <property type="nucleotide sequence ID" value="NZ_CP021361.1"/>
</dbReference>
<gene>
    <name evidence="1" type="ORF">CBP34_17690</name>
</gene>
<accession>A0A240U5K1</accession>
<keyword evidence="2" id="KW-1185">Reference proteome</keyword>
<dbReference type="InterPro" id="IPR027599">
    <property type="entry name" value="PqqD-rel_X"/>
</dbReference>
<sequence>MRAVSADAAPAQPVPAGRWHCPRREDYLLQLWPDGAVVYDYASGDIHALSPVAGELLQQVLAAPQSCSESLALALLGEPPTAHDVRRVDKLLQDFESLGFIEPCSA</sequence>